<evidence type="ECO:0000256" key="3">
    <source>
        <dbReference type="ARBA" id="ARBA00022679"/>
    </source>
</evidence>
<evidence type="ECO:0000313" key="12">
    <source>
        <dbReference type="Proteomes" id="UP000260780"/>
    </source>
</evidence>
<comment type="catalytic activity">
    <reaction evidence="1">
        <text>ATP + protein L-histidine = ADP + protein N-phospho-L-histidine.</text>
        <dbReference type="EC" id="2.7.13.3"/>
    </reaction>
</comment>
<evidence type="ECO:0000313" key="13">
    <source>
        <dbReference type="Proteomes" id="UP000260862"/>
    </source>
</evidence>
<dbReference type="SMART" id="SM00028">
    <property type="entry name" value="TPR"/>
    <property type="match status" value="6"/>
</dbReference>
<reference evidence="12 13" key="1">
    <citation type="submission" date="2018-08" db="EMBL/GenBank/DDBJ databases">
        <title>A genome reference for cultivated species of the human gut microbiota.</title>
        <authorList>
            <person name="Zou Y."/>
            <person name="Xue W."/>
            <person name="Luo G."/>
        </authorList>
    </citation>
    <scope>NUCLEOTIDE SEQUENCE [LARGE SCALE GENOMIC DNA]</scope>
    <source>
        <strain evidence="11 14">AF24-16AC</strain>
        <strain evidence="10 12">OM08-14</strain>
        <strain evidence="9 13">TF10-3AC</strain>
    </source>
</reference>
<dbReference type="STRING" id="310297.BHV76_04750"/>
<dbReference type="PANTHER" id="PTHR24421:SF10">
    <property type="entry name" value="NITRATE_NITRITE SENSOR PROTEIN NARQ"/>
    <property type="match status" value="1"/>
</dbReference>
<dbReference type="PANTHER" id="PTHR24421">
    <property type="entry name" value="NITRATE/NITRITE SENSOR PROTEIN NARX-RELATED"/>
    <property type="match status" value="1"/>
</dbReference>
<dbReference type="InterPro" id="IPR050482">
    <property type="entry name" value="Sensor_HK_TwoCompSys"/>
</dbReference>
<keyword evidence="13" id="KW-1185">Reference proteome</keyword>
<evidence type="ECO:0000256" key="1">
    <source>
        <dbReference type="ARBA" id="ARBA00000085"/>
    </source>
</evidence>
<feature type="transmembrane region" description="Helical" evidence="7">
    <location>
        <begin position="404"/>
        <end position="421"/>
    </location>
</feature>
<evidence type="ECO:0000256" key="4">
    <source>
        <dbReference type="ARBA" id="ARBA00022777"/>
    </source>
</evidence>
<dbReference type="EMBL" id="QRUY01000014">
    <property type="protein sequence ID" value="RGS07663.1"/>
    <property type="molecule type" value="Genomic_DNA"/>
</dbReference>
<dbReference type="EMBL" id="QSQT01000020">
    <property type="protein sequence ID" value="RGK54039.1"/>
    <property type="molecule type" value="Genomic_DNA"/>
</dbReference>
<dbReference type="EC" id="2.7.13.3" evidence="2"/>
<evidence type="ECO:0000313" key="14">
    <source>
        <dbReference type="Proteomes" id="UP000285750"/>
    </source>
</evidence>
<dbReference type="Gene3D" id="1.20.5.1930">
    <property type="match status" value="1"/>
</dbReference>
<keyword evidence="3" id="KW-0808">Transferase</keyword>
<dbReference type="GO" id="GO:0000160">
    <property type="term" value="P:phosphorelay signal transduction system"/>
    <property type="evidence" value="ECO:0007669"/>
    <property type="project" value="UniProtKB-KW"/>
</dbReference>
<dbReference type="AlphaFoldDB" id="A0A3E4MWA8"/>
<dbReference type="RefSeq" id="WP_117673285.1">
    <property type="nucleotide sequence ID" value="NZ_CABOGR010000020.1"/>
</dbReference>
<feature type="chain" id="PRO_5041810498" description="histidine kinase" evidence="8">
    <location>
        <begin position="23"/>
        <end position="635"/>
    </location>
</feature>
<feature type="signal peptide" evidence="8">
    <location>
        <begin position="1"/>
        <end position="22"/>
    </location>
</feature>
<comment type="caution">
    <text evidence="9">The sequence shown here is derived from an EMBL/GenBank/DDBJ whole genome shotgun (WGS) entry which is preliminary data.</text>
</comment>
<keyword evidence="7" id="KW-1133">Transmembrane helix</keyword>
<accession>A0A3E4MWA8</accession>
<gene>
    <name evidence="11" type="ORF">DWY14_07950</name>
    <name evidence="10" type="ORF">DXC17_11125</name>
    <name evidence="9" type="ORF">DXD04_11205</name>
</gene>
<organism evidence="9 13">
    <name type="scientific">Phocaeicola plebeius</name>
    <dbReference type="NCBI Taxonomy" id="310297"/>
    <lineage>
        <taxon>Bacteria</taxon>
        <taxon>Pseudomonadati</taxon>
        <taxon>Bacteroidota</taxon>
        <taxon>Bacteroidia</taxon>
        <taxon>Bacteroidales</taxon>
        <taxon>Bacteroidaceae</taxon>
        <taxon>Phocaeicola</taxon>
    </lineage>
</organism>
<dbReference type="Gene3D" id="3.30.565.10">
    <property type="entry name" value="Histidine kinase-like ATPase, C-terminal domain"/>
    <property type="match status" value="1"/>
</dbReference>
<dbReference type="Proteomes" id="UP000260780">
    <property type="component" value="Unassembled WGS sequence"/>
</dbReference>
<evidence type="ECO:0000256" key="2">
    <source>
        <dbReference type="ARBA" id="ARBA00012438"/>
    </source>
</evidence>
<keyword evidence="4" id="KW-0418">Kinase</keyword>
<dbReference type="GO" id="GO:0004673">
    <property type="term" value="F:protein histidine kinase activity"/>
    <property type="evidence" value="ECO:0007669"/>
    <property type="project" value="UniProtKB-EC"/>
</dbReference>
<name>A0A3E4MWA8_9BACT</name>
<evidence type="ECO:0000256" key="8">
    <source>
        <dbReference type="SAM" id="SignalP"/>
    </source>
</evidence>
<evidence type="ECO:0000313" key="9">
    <source>
        <dbReference type="EMBL" id="RGK54039.1"/>
    </source>
</evidence>
<dbReference type="EMBL" id="QSTF01000030">
    <property type="protein sequence ID" value="RGM38069.1"/>
    <property type="molecule type" value="Genomic_DNA"/>
</dbReference>
<feature type="coiled-coil region" evidence="6">
    <location>
        <begin position="369"/>
        <end position="396"/>
    </location>
</feature>
<dbReference type="InterPro" id="IPR019734">
    <property type="entry name" value="TPR_rpt"/>
</dbReference>
<evidence type="ECO:0000256" key="7">
    <source>
        <dbReference type="SAM" id="Phobius"/>
    </source>
</evidence>
<dbReference type="InterPro" id="IPR036890">
    <property type="entry name" value="HATPase_C_sf"/>
</dbReference>
<evidence type="ECO:0000313" key="11">
    <source>
        <dbReference type="EMBL" id="RGS07663.1"/>
    </source>
</evidence>
<proteinExistence type="predicted"/>
<dbReference type="Proteomes" id="UP000260862">
    <property type="component" value="Unassembled WGS sequence"/>
</dbReference>
<dbReference type="InterPro" id="IPR011990">
    <property type="entry name" value="TPR-like_helical_dom_sf"/>
</dbReference>
<evidence type="ECO:0000313" key="10">
    <source>
        <dbReference type="EMBL" id="RGM38069.1"/>
    </source>
</evidence>
<keyword evidence="7" id="KW-0472">Membrane</keyword>
<keyword evidence="8" id="KW-0732">Signal</keyword>
<dbReference type="SUPFAM" id="SSF48452">
    <property type="entry name" value="TPR-like"/>
    <property type="match status" value="2"/>
</dbReference>
<evidence type="ECO:0000256" key="6">
    <source>
        <dbReference type="SAM" id="Coils"/>
    </source>
</evidence>
<sequence>MKKHILLLGIFLSLTVFLSVQAGNTVIDSLKQEIRQAEREPSSKEKLIELYQFLGAEYETLDHDSSYHYIQKGLSLYPQPAFEEEGYLQLLNSLANYLFMEGKLEQAKETFKTVAAHAPKLKERRYDLEGVVESSIGVCYRKLGMFDSAVYHYNRALDFCKKTEKYEDIASTYYNIGVLYHLNKRYEEALEQGKLAADYARKAKDTLMELYANTLIGGCYCNMGKYAEASQILKRNVQKALEIEYPLLAMSSLSPLLSTYQLWNKKDSVRIFLKKGEELIHQIPENSPTALEFYGTQASLYNWIGEFQKSLDILTNKSLIQTQLPYDKYHILMARNYEGLGNYQKAFHCMQEACIYKDSVFDGKIKNELSELNEKLRNSDKELKIALLERNQAQEKETRLRHTVYYLTVIGLLLIAISILLHKRKVQKKETELIAARQYIEGLENERKRLAKDLHDGVCNDLLGAILQIQQHISSEEQKTTTIQTLEEIRNGVRAISHELMPPNFQFTDLNEMLADYFAKMQEVSGVNISYAPHAHTDWTTIPEHIGYEIYRIMQETIGNILKHTQAKQIHIQLKKEDTQLVIHLHYDGDWNPHADSSKGIGLRTINDRLKTIGGNYKIEKDDTGVNIHIHTFLH</sequence>
<keyword evidence="6" id="KW-0175">Coiled coil</keyword>
<dbReference type="Proteomes" id="UP000285750">
    <property type="component" value="Unassembled WGS sequence"/>
</dbReference>
<keyword evidence="5" id="KW-0902">Two-component regulatory system</keyword>
<protein>
    <recommendedName>
        <fullName evidence="2">histidine kinase</fullName>
        <ecNumber evidence="2">2.7.13.3</ecNumber>
    </recommendedName>
</protein>
<keyword evidence="7" id="KW-0812">Transmembrane</keyword>
<dbReference type="SUPFAM" id="SSF55874">
    <property type="entry name" value="ATPase domain of HSP90 chaperone/DNA topoisomerase II/histidine kinase"/>
    <property type="match status" value="1"/>
</dbReference>
<evidence type="ECO:0000256" key="5">
    <source>
        <dbReference type="ARBA" id="ARBA00023012"/>
    </source>
</evidence>
<dbReference type="Gene3D" id="1.25.40.10">
    <property type="entry name" value="Tetratricopeptide repeat domain"/>
    <property type="match status" value="2"/>
</dbReference>
<dbReference type="Pfam" id="PF13424">
    <property type="entry name" value="TPR_12"/>
    <property type="match status" value="1"/>
</dbReference>
<feature type="coiled-coil region" evidence="6">
    <location>
        <begin position="426"/>
        <end position="453"/>
    </location>
</feature>